<dbReference type="InterPro" id="IPR050351">
    <property type="entry name" value="BphY/WalK/GraS-like"/>
</dbReference>
<evidence type="ECO:0000313" key="15">
    <source>
        <dbReference type="Proteomes" id="UP000318384"/>
    </source>
</evidence>
<evidence type="ECO:0000256" key="7">
    <source>
        <dbReference type="ARBA" id="ARBA00022692"/>
    </source>
</evidence>
<feature type="transmembrane region" description="Helical" evidence="11">
    <location>
        <begin position="149"/>
        <end position="175"/>
    </location>
</feature>
<dbReference type="GO" id="GO:0000156">
    <property type="term" value="F:phosphorelay response regulator activity"/>
    <property type="evidence" value="ECO:0007669"/>
    <property type="project" value="TreeGrafter"/>
</dbReference>
<feature type="domain" description="Histidine kinase" evidence="12">
    <location>
        <begin position="463"/>
        <end position="675"/>
    </location>
</feature>
<dbReference type="GO" id="GO:0030295">
    <property type="term" value="F:protein kinase activator activity"/>
    <property type="evidence" value="ECO:0007669"/>
    <property type="project" value="TreeGrafter"/>
</dbReference>
<dbReference type="PROSITE" id="PS50109">
    <property type="entry name" value="HIS_KIN"/>
    <property type="match status" value="1"/>
</dbReference>
<evidence type="ECO:0000256" key="4">
    <source>
        <dbReference type="ARBA" id="ARBA00022475"/>
    </source>
</evidence>
<evidence type="ECO:0000256" key="9">
    <source>
        <dbReference type="ARBA" id="ARBA00022989"/>
    </source>
</evidence>
<dbReference type="Pfam" id="PF13426">
    <property type="entry name" value="PAS_9"/>
    <property type="match status" value="1"/>
</dbReference>
<evidence type="ECO:0000256" key="8">
    <source>
        <dbReference type="ARBA" id="ARBA00022777"/>
    </source>
</evidence>
<dbReference type="GO" id="GO:0000155">
    <property type="term" value="F:phosphorelay sensor kinase activity"/>
    <property type="evidence" value="ECO:0007669"/>
    <property type="project" value="InterPro"/>
</dbReference>
<dbReference type="SUPFAM" id="SSF55785">
    <property type="entry name" value="PYP-like sensor domain (PAS domain)"/>
    <property type="match status" value="1"/>
</dbReference>
<accession>A0A517X039</accession>
<dbReference type="RefSeq" id="WP_145178741.1">
    <property type="nucleotide sequence ID" value="NZ_CP037422.1"/>
</dbReference>
<feature type="transmembrane region" description="Helical" evidence="11">
    <location>
        <begin position="106"/>
        <end position="129"/>
    </location>
</feature>
<dbReference type="CDD" id="cd00130">
    <property type="entry name" value="PAS"/>
    <property type="match status" value="1"/>
</dbReference>
<dbReference type="Gene3D" id="1.10.287.130">
    <property type="match status" value="1"/>
</dbReference>
<dbReference type="InterPro" id="IPR003661">
    <property type="entry name" value="HisK_dim/P_dom"/>
</dbReference>
<keyword evidence="8" id="KW-0418">Kinase</keyword>
<dbReference type="SMART" id="SM00388">
    <property type="entry name" value="HisKA"/>
    <property type="match status" value="1"/>
</dbReference>
<dbReference type="NCBIfam" id="TIGR00229">
    <property type="entry name" value="sensory_box"/>
    <property type="match status" value="1"/>
</dbReference>
<dbReference type="AlphaFoldDB" id="A0A517X039"/>
<evidence type="ECO:0000256" key="2">
    <source>
        <dbReference type="ARBA" id="ARBA00004651"/>
    </source>
</evidence>
<proteinExistence type="predicted"/>
<dbReference type="SMART" id="SM00091">
    <property type="entry name" value="PAS"/>
    <property type="match status" value="1"/>
</dbReference>
<evidence type="ECO:0000256" key="5">
    <source>
        <dbReference type="ARBA" id="ARBA00022553"/>
    </source>
</evidence>
<dbReference type="EMBL" id="CP037422">
    <property type="protein sequence ID" value="QDU10871.1"/>
    <property type="molecule type" value="Genomic_DNA"/>
</dbReference>
<name>A0A517X039_9PLAN</name>
<dbReference type="SMART" id="SM00387">
    <property type="entry name" value="HATPase_c"/>
    <property type="match status" value="1"/>
</dbReference>
<dbReference type="InterPro" id="IPR036097">
    <property type="entry name" value="HisK_dim/P_sf"/>
</dbReference>
<dbReference type="Pfam" id="PF02518">
    <property type="entry name" value="HATPase_c"/>
    <property type="match status" value="1"/>
</dbReference>
<dbReference type="Pfam" id="PF05231">
    <property type="entry name" value="MASE1"/>
    <property type="match status" value="1"/>
</dbReference>
<comment type="catalytic activity">
    <reaction evidence="1">
        <text>ATP + protein L-histidine = ADP + protein N-phospho-L-histidine.</text>
        <dbReference type="EC" id="2.7.13.3"/>
    </reaction>
</comment>
<organism evidence="14 15">
    <name type="scientific">Gimesia aquarii</name>
    <dbReference type="NCBI Taxonomy" id="2527964"/>
    <lineage>
        <taxon>Bacteria</taxon>
        <taxon>Pseudomonadati</taxon>
        <taxon>Planctomycetota</taxon>
        <taxon>Planctomycetia</taxon>
        <taxon>Planctomycetales</taxon>
        <taxon>Planctomycetaceae</taxon>
        <taxon>Gimesia</taxon>
    </lineage>
</organism>
<dbReference type="PANTHER" id="PTHR42878">
    <property type="entry name" value="TWO-COMPONENT HISTIDINE KINASE"/>
    <property type="match status" value="1"/>
</dbReference>
<dbReference type="GO" id="GO:0007234">
    <property type="term" value="P:osmosensory signaling via phosphorelay pathway"/>
    <property type="evidence" value="ECO:0007669"/>
    <property type="project" value="TreeGrafter"/>
</dbReference>
<keyword evidence="5" id="KW-0597">Phosphoprotein</keyword>
<dbReference type="EC" id="2.7.13.3" evidence="3"/>
<feature type="transmembrane region" description="Helical" evidence="11">
    <location>
        <begin position="214"/>
        <end position="232"/>
    </location>
</feature>
<feature type="transmembrane region" description="Helical" evidence="11">
    <location>
        <begin position="73"/>
        <end position="94"/>
    </location>
</feature>
<evidence type="ECO:0000259" key="13">
    <source>
        <dbReference type="PROSITE" id="PS50112"/>
    </source>
</evidence>
<keyword evidence="9 11" id="KW-1133">Transmembrane helix</keyword>
<dbReference type="InterPro" id="IPR004358">
    <property type="entry name" value="Sig_transdc_His_kin-like_C"/>
</dbReference>
<keyword evidence="15" id="KW-1185">Reference proteome</keyword>
<dbReference type="PRINTS" id="PR00344">
    <property type="entry name" value="BCTRLSENSOR"/>
</dbReference>
<feature type="transmembrane region" description="Helical" evidence="11">
    <location>
        <begin position="261"/>
        <end position="281"/>
    </location>
</feature>
<dbReference type="Gene3D" id="3.30.565.10">
    <property type="entry name" value="Histidine kinase-like ATPase, C-terminal domain"/>
    <property type="match status" value="1"/>
</dbReference>
<dbReference type="InterPro" id="IPR000014">
    <property type="entry name" value="PAS"/>
</dbReference>
<dbReference type="CDD" id="cd00075">
    <property type="entry name" value="HATPase"/>
    <property type="match status" value="1"/>
</dbReference>
<dbReference type="Proteomes" id="UP000318384">
    <property type="component" value="Chromosome"/>
</dbReference>
<evidence type="ECO:0000256" key="1">
    <source>
        <dbReference type="ARBA" id="ARBA00000085"/>
    </source>
</evidence>
<dbReference type="GO" id="GO:0005886">
    <property type="term" value="C:plasma membrane"/>
    <property type="evidence" value="ECO:0007669"/>
    <property type="project" value="UniProtKB-SubCell"/>
</dbReference>
<dbReference type="OrthoDB" id="231918at2"/>
<dbReference type="InterPro" id="IPR003594">
    <property type="entry name" value="HATPase_dom"/>
</dbReference>
<feature type="transmembrane region" description="Helical" evidence="11">
    <location>
        <begin position="293"/>
        <end position="312"/>
    </location>
</feature>
<gene>
    <name evidence="14" type="primary">cph1_3</name>
    <name evidence="14" type="ORF">V202x_42840</name>
</gene>
<dbReference type="InterPro" id="IPR007895">
    <property type="entry name" value="MASE1"/>
</dbReference>
<evidence type="ECO:0000259" key="12">
    <source>
        <dbReference type="PROSITE" id="PS50109"/>
    </source>
</evidence>
<dbReference type="PANTHER" id="PTHR42878:SF15">
    <property type="entry name" value="BACTERIOPHYTOCHROME"/>
    <property type="match status" value="1"/>
</dbReference>
<feature type="domain" description="PAS" evidence="13">
    <location>
        <begin position="318"/>
        <end position="389"/>
    </location>
</feature>
<keyword evidence="4" id="KW-1003">Cell membrane</keyword>
<dbReference type="InterPro" id="IPR036890">
    <property type="entry name" value="HATPase_C_sf"/>
</dbReference>
<evidence type="ECO:0000256" key="6">
    <source>
        <dbReference type="ARBA" id="ARBA00022679"/>
    </source>
</evidence>
<keyword evidence="7 11" id="KW-0812">Transmembrane</keyword>
<evidence type="ECO:0000256" key="11">
    <source>
        <dbReference type="SAM" id="Phobius"/>
    </source>
</evidence>
<evidence type="ECO:0000256" key="3">
    <source>
        <dbReference type="ARBA" id="ARBA00012438"/>
    </source>
</evidence>
<comment type="subcellular location">
    <subcellularLocation>
        <location evidence="2">Cell membrane</location>
        <topology evidence="2">Multi-pass membrane protein</topology>
    </subcellularLocation>
</comment>
<dbReference type="SUPFAM" id="SSF55874">
    <property type="entry name" value="ATPase domain of HSP90 chaperone/DNA topoisomerase II/histidine kinase"/>
    <property type="match status" value="1"/>
</dbReference>
<dbReference type="PROSITE" id="PS50112">
    <property type="entry name" value="PAS"/>
    <property type="match status" value="1"/>
</dbReference>
<evidence type="ECO:0000256" key="10">
    <source>
        <dbReference type="ARBA" id="ARBA00023136"/>
    </source>
</evidence>
<keyword evidence="6 14" id="KW-0808">Transferase</keyword>
<reference evidence="14 15" key="1">
    <citation type="submission" date="2019-03" db="EMBL/GenBank/DDBJ databases">
        <title>Deep-cultivation of Planctomycetes and their phenomic and genomic characterization uncovers novel biology.</title>
        <authorList>
            <person name="Wiegand S."/>
            <person name="Jogler M."/>
            <person name="Boedeker C."/>
            <person name="Pinto D."/>
            <person name="Vollmers J."/>
            <person name="Rivas-Marin E."/>
            <person name="Kohn T."/>
            <person name="Peeters S.H."/>
            <person name="Heuer A."/>
            <person name="Rast P."/>
            <person name="Oberbeckmann S."/>
            <person name="Bunk B."/>
            <person name="Jeske O."/>
            <person name="Meyerdierks A."/>
            <person name="Storesund J.E."/>
            <person name="Kallscheuer N."/>
            <person name="Luecker S."/>
            <person name="Lage O.M."/>
            <person name="Pohl T."/>
            <person name="Merkel B.J."/>
            <person name="Hornburger P."/>
            <person name="Mueller R.-W."/>
            <person name="Bruemmer F."/>
            <person name="Labrenz M."/>
            <person name="Spormann A.M."/>
            <person name="Op den Camp H."/>
            <person name="Overmann J."/>
            <person name="Amann R."/>
            <person name="Jetten M.S.M."/>
            <person name="Mascher T."/>
            <person name="Medema M.H."/>
            <person name="Devos D.P."/>
            <person name="Kaster A.-K."/>
            <person name="Ovreas L."/>
            <person name="Rohde M."/>
            <person name="Galperin M.Y."/>
            <person name="Jogler C."/>
        </authorList>
    </citation>
    <scope>NUCLEOTIDE SEQUENCE [LARGE SCALE GENOMIC DNA]</scope>
    <source>
        <strain evidence="14 15">V202</strain>
    </source>
</reference>
<keyword evidence="10 11" id="KW-0472">Membrane</keyword>
<protein>
    <recommendedName>
        <fullName evidence="3">histidine kinase</fullName>
        <ecNumber evidence="3">2.7.13.3</ecNumber>
    </recommendedName>
</protein>
<dbReference type="Gene3D" id="3.30.450.20">
    <property type="entry name" value="PAS domain"/>
    <property type="match status" value="1"/>
</dbReference>
<sequence>MALTGVGYFICAEFSHMLSFPGEVATVWLPSGLSLSAFLYVERRSWPLLLLATLLANLSSDVMLHAKSFPVSFGFWISNTTETLSAVWLIRRYMRTPFRFHDWQTVIMFASLPCLLSTALGGLLGATVISITYDANFVNAWQVWWSGDAIGMLILTPFMLTSIPVAISIVTSLRLSRELAKSPKSQPITNEFVASQTDRFTTSRLSLKEIFKSIGVFILFITLLAVITQYVFGGQDLPIAYVVYLVLLCLALRYEVMGSAWGILVVAIIVLLNTSQAQGLFAHGLDLKTSMFLVQFYLVISSTAFLILGATVREKRVAREQSMQTLETSPDGRLMVDNNGQIKTVNTALAKIFGYNSDELIGQHLDILIPEETRILHKKHFMQFLVSPDSRPMGKGRLIKGIHKNRQLIPLEVGLSPLEINSEPYVLAVVVDVTAIKKQEEELLKRNEELARSNRELDAFVYAASHDLKSPLRGLESLVTWIEEDMGETIPPKSARHLAQAKNRVQRMGHLLNDLLLYSRAGRLTEKELIEIQLSEVIRDILELIDVPAGFTVVTVGDTHGFKTARVPLMQCLQNLIVNGIKHHHKQSGQIEVSARDDGDYIDFSVTDDGPGIAPEFRSRIFEMFQTLQPRDTQEGSGIGLAIVKKIVERYGGTISVESNLGAGTTFRFKWPKQITE</sequence>
<dbReference type="CDD" id="cd00082">
    <property type="entry name" value="HisKA"/>
    <property type="match status" value="1"/>
</dbReference>
<dbReference type="Pfam" id="PF00512">
    <property type="entry name" value="HisKA"/>
    <property type="match status" value="1"/>
</dbReference>
<dbReference type="InterPro" id="IPR035965">
    <property type="entry name" value="PAS-like_dom_sf"/>
</dbReference>
<dbReference type="InterPro" id="IPR005467">
    <property type="entry name" value="His_kinase_dom"/>
</dbReference>
<dbReference type="SUPFAM" id="SSF47384">
    <property type="entry name" value="Homodimeric domain of signal transducing histidine kinase"/>
    <property type="match status" value="1"/>
</dbReference>
<feature type="transmembrane region" description="Helical" evidence="11">
    <location>
        <begin position="238"/>
        <end position="254"/>
    </location>
</feature>
<evidence type="ECO:0000313" key="14">
    <source>
        <dbReference type="EMBL" id="QDU10871.1"/>
    </source>
</evidence>
<dbReference type="GO" id="GO:0006355">
    <property type="term" value="P:regulation of DNA-templated transcription"/>
    <property type="evidence" value="ECO:0007669"/>
    <property type="project" value="InterPro"/>
</dbReference>